<comment type="caution">
    <text evidence="1">The sequence shown here is derived from an EMBL/GenBank/DDBJ whole genome shotgun (WGS) entry which is preliminary data.</text>
</comment>
<gene>
    <name evidence="1" type="ORF">JTE90_004676</name>
</gene>
<dbReference type="EMBL" id="JAFNEN010000553">
    <property type="protein sequence ID" value="KAG8180717.1"/>
    <property type="molecule type" value="Genomic_DNA"/>
</dbReference>
<dbReference type="AlphaFoldDB" id="A0AAV6U820"/>
<accession>A0AAV6U820</accession>
<proteinExistence type="predicted"/>
<sequence>MEEKLKGLKTQKKVTKSSLTRLKNKLDKDINDLDLIDLNVRRSRLVKISDEIEAIFNGIFETCDEKEIDEYCEEKEVIMDECDELLANLNRSLLKFSKNPESNTRPGVM</sequence>
<evidence type="ECO:0000313" key="1">
    <source>
        <dbReference type="EMBL" id="KAG8180717.1"/>
    </source>
</evidence>
<dbReference type="Proteomes" id="UP000827092">
    <property type="component" value="Unassembled WGS sequence"/>
</dbReference>
<keyword evidence="2" id="KW-1185">Reference proteome</keyword>
<protein>
    <submittedName>
        <fullName evidence="1">Uncharacterized protein</fullName>
    </submittedName>
</protein>
<reference evidence="1 2" key="1">
    <citation type="journal article" date="2022" name="Nat. Ecol. Evol.">
        <title>A masculinizing supergene underlies an exaggerated male reproductive morph in a spider.</title>
        <authorList>
            <person name="Hendrickx F."/>
            <person name="De Corte Z."/>
            <person name="Sonet G."/>
            <person name="Van Belleghem S.M."/>
            <person name="Kostlbacher S."/>
            <person name="Vangestel C."/>
        </authorList>
    </citation>
    <scope>NUCLEOTIDE SEQUENCE [LARGE SCALE GENOMIC DNA]</scope>
    <source>
        <strain evidence="1">W744_W776</strain>
    </source>
</reference>
<evidence type="ECO:0000313" key="2">
    <source>
        <dbReference type="Proteomes" id="UP000827092"/>
    </source>
</evidence>
<name>A0AAV6U820_9ARAC</name>
<organism evidence="1 2">
    <name type="scientific">Oedothorax gibbosus</name>
    <dbReference type="NCBI Taxonomy" id="931172"/>
    <lineage>
        <taxon>Eukaryota</taxon>
        <taxon>Metazoa</taxon>
        <taxon>Ecdysozoa</taxon>
        <taxon>Arthropoda</taxon>
        <taxon>Chelicerata</taxon>
        <taxon>Arachnida</taxon>
        <taxon>Araneae</taxon>
        <taxon>Araneomorphae</taxon>
        <taxon>Entelegynae</taxon>
        <taxon>Araneoidea</taxon>
        <taxon>Linyphiidae</taxon>
        <taxon>Erigoninae</taxon>
        <taxon>Oedothorax</taxon>
    </lineage>
</organism>